<evidence type="ECO:0008006" key="3">
    <source>
        <dbReference type="Google" id="ProtNLM"/>
    </source>
</evidence>
<proteinExistence type="predicted"/>
<dbReference type="EMBL" id="AHOP02000021">
    <property type="protein sequence ID" value="EMO41566.1"/>
    <property type="molecule type" value="Genomic_DNA"/>
</dbReference>
<name>M6UFI3_9LEPT</name>
<evidence type="ECO:0000313" key="2">
    <source>
        <dbReference type="Proteomes" id="UP000012153"/>
    </source>
</evidence>
<dbReference type="AlphaFoldDB" id="M6UFI3"/>
<evidence type="ECO:0000313" key="1">
    <source>
        <dbReference type="EMBL" id="EMO41566.1"/>
    </source>
</evidence>
<accession>M6UFI3</accession>
<organism evidence="1 2">
    <name type="scientific">Leptospira noguchii serovar Autumnalis str. ZUN142</name>
    <dbReference type="NCBI Taxonomy" id="1085540"/>
    <lineage>
        <taxon>Bacteria</taxon>
        <taxon>Pseudomonadati</taxon>
        <taxon>Spirochaetota</taxon>
        <taxon>Spirochaetia</taxon>
        <taxon>Leptospirales</taxon>
        <taxon>Leptospiraceae</taxon>
        <taxon>Leptospira</taxon>
    </lineage>
</organism>
<dbReference type="Proteomes" id="UP000012153">
    <property type="component" value="Unassembled WGS sequence"/>
</dbReference>
<reference evidence="1 2" key="1">
    <citation type="submission" date="2013-01" db="EMBL/GenBank/DDBJ databases">
        <authorList>
            <person name="Harkins D.M."/>
            <person name="Durkin A.S."/>
            <person name="Brinkac L.M."/>
            <person name="Haft D.H."/>
            <person name="Selengut J.D."/>
            <person name="Sanka R."/>
            <person name="DePew J."/>
            <person name="Purushe J."/>
            <person name="Matthias M.A."/>
            <person name="Vinetz J.M."/>
            <person name="Sutton G.G."/>
            <person name="Nierman W.C."/>
            <person name="Fouts D.E."/>
        </authorList>
    </citation>
    <scope>NUCLEOTIDE SEQUENCE [LARGE SCALE GENOMIC DNA]</scope>
    <source>
        <strain evidence="1 2">ZUN142</strain>
    </source>
</reference>
<comment type="caution">
    <text evidence="1">The sequence shown here is derived from an EMBL/GenBank/DDBJ whole genome shotgun (WGS) entry which is preliminary data.</text>
</comment>
<dbReference type="Gene3D" id="1.20.1420.60">
    <property type="match status" value="1"/>
</dbReference>
<gene>
    <name evidence="1" type="ORF">LEP1GSC186_2128</name>
</gene>
<protein>
    <recommendedName>
        <fullName evidence="3">PF08974 domain protein</fullName>
    </recommendedName>
</protein>
<sequence length="49" mass="5631">MAADFSEEIDDKLNTLDQEFYAYPDDLTELLFAFVSKHEAVFGPIAFKK</sequence>